<keyword evidence="3" id="KW-0349">Heme</keyword>
<dbReference type="GO" id="GO:0016020">
    <property type="term" value="C:membrane"/>
    <property type="evidence" value="ECO:0007669"/>
    <property type="project" value="UniProtKB-SubCell"/>
</dbReference>
<dbReference type="EMBL" id="JXTB01000743">
    <property type="protein sequence ID" value="PON33260.1"/>
    <property type="molecule type" value="Genomic_DNA"/>
</dbReference>
<organism evidence="12 13">
    <name type="scientific">Parasponia andersonii</name>
    <name type="common">Sponia andersonii</name>
    <dbReference type="NCBI Taxonomy" id="3476"/>
    <lineage>
        <taxon>Eukaryota</taxon>
        <taxon>Viridiplantae</taxon>
        <taxon>Streptophyta</taxon>
        <taxon>Embryophyta</taxon>
        <taxon>Tracheophyta</taxon>
        <taxon>Spermatophyta</taxon>
        <taxon>Magnoliopsida</taxon>
        <taxon>eudicotyledons</taxon>
        <taxon>Gunneridae</taxon>
        <taxon>Pentapetalae</taxon>
        <taxon>rosids</taxon>
        <taxon>fabids</taxon>
        <taxon>Rosales</taxon>
        <taxon>Cannabaceae</taxon>
        <taxon>Parasponia</taxon>
    </lineage>
</organism>
<dbReference type="Proteomes" id="UP000237105">
    <property type="component" value="Unassembled WGS sequence"/>
</dbReference>
<reference evidence="13" key="1">
    <citation type="submission" date="2016-06" db="EMBL/GenBank/DDBJ databases">
        <title>Parallel loss of symbiosis genes in relatives of nitrogen-fixing non-legume Parasponia.</title>
        <authorList>
            <person name="Van Velzen R."/>
            <person name="Holmer R."/>
            <person name="Bu F."/>
            <person name="Rutten L."/>
            <person name="Van Zeijl A."/>
            <person name="Liu W."/>
            <person name="Santuari L."/>
            <person name="Cao Q."/>
            <person name="Sharma T."/>
            <person name="Shen D."/>
            <person name="Roswanjaya Y."/>
            <person name="Wardhani T."/>
            <person name="Kalhor M.S."/>
            <person name="Jansen J."/>
            <person name="Van den Hoogen J."/>
            <person name="Gungor B."/>
            <person name="Hartog M."/>
            <person name="Hontelez J."/>
            <person name="Verver J."/>
            <person name="Yang W.-C."/>
            <person name="Schijlen E."/>
            <person name="Repin R."/>
            <person name="Schilthuizen M."/>
            <person name="Schranz E."/>
            <person name="Heidstra R."/>
            <person name="Miyata K."/>
            <person name="Fedorova E."/>
            <person name="Kohlen W."/>
            <person name="Bisseling T."/>
            <person name="Smit S."/>
            <person name="Geurts R."/>
        </authorList>
    </citation>
    <scope>NUCLEOTIDE SEQUENCE [LARGE SCALE GENOMIC DNA]</scope>
    <source>
        <strain evidence="13">cv. WU1-14</strain>
    </source>
</reference>
<dbReference type="GO" id="GO:0020037">
    <property type="term" value="F:heme binding"/>
    <property type="evidence" value="ECO:0007669"/>
    <property type="project" value="InterPro"/>
</dbReference>
<keyword evidence="7" id="KW-0560">Oxidoreductase</keyword>
<evidence type="ECO:0000256" key="9">
    <source>
        <dbReference type="ARBA" id="ARBA00023033"/>
    </source>
</evidence>
<protein>
    <submittedName>
        <fullName evidence="12">Cytochrome P450, E-class, group I</fullName>
    </submittedName>
</protein>
<accession>A0A2P5A9P2</accession>
<evidence type="ECO:0000256" key="6">
    <source>
        <dbReference type="ARBA" id="ARBA00022989"/>
    </source>
</evidence>
<evidence type="ECO:0000256" key="2">
    <source>
        <dbReference type="ARBA" id="ARBA00010617"/>
    </source>
</evidence>
<name>A0A2P5A9P2_PARAD</name>
<feature type="transmembrane region" description="Helical" evidence="11">
    <location>
        <begin position="12"/>
        <end position="31"/>
    </location>
</feature>
<keyword evidence="6 11" id="KW-1133">Transmembrane helix</keyword>
<dbReference type="PRINTS" id="PR00463">
    <property type="entry name" value="EP450I"/>
</dbReference>
<dbReference type="InterPro" id="IPR050665">
    <property type="entry name" value="Cytochrome_P450_Monooxygen"/>
</dbReference>
<sequence length="364" mass="42321">MENHLFKTSVFTSVFLIILYYVLKVLYSVWWRPNYLEKLLRRQGIRGTSYKFLRGDMEEIKGSMIEAQSKAMSLNHHITPRKVCMTWIGRKPRVIIGEPELIRTILANKNNDFVKQKLLNPLAGFLLVGVSSLEGDQWIKRRKQITQAFHLDKLKGMIPAFTTSCSNLIDRWRNLTSLEGSYEIDVAPEFQNFASDVIARTAFGCNFEEGKKLFELQKEQAALVLEAYYSIYIPGFRFVPTRKNMRRYKLESEITAILRNMIHKREQKLSQNRGLGTNDLLALLLLHSKEQSENCLTIEEVIDECKLFYFAGQETTANLLTWTIILLSMHPNWQERAREEVLQICGKKSPDFEAINRFKIVSIL</sequence>
<keyword evidence="10 11" id="KW-0472">Membrane</keyword>
<comment type="similarity">
    <text evidence="2">Belongs to the cytochrome P450 family.</text>
</comment>
<keyword evidence="4 11" id="KW-0812">Transmembrane</keyword>
<dbReference type="InterPro" id="IPR036396">
    <property type="entry name" value="Cyt_P450_sf"/>
</dbReference>
<keyword evidence="8" id="KW-0408">Iron</keyword>
<evidence type="ECO:0000256" key="7">
    <source>
        <dbReference type="ARBA" id="ARBA00023002"/>
    </source>
</evidence>
<gene>
    <name evidence="12" type="ORF">PanWU01x14_354360</name>
</gene>
<dbReference type="GO" id="GO:0016705">
    <property type="term" value="F:oxidoreductase activity, acting on paired donors, with incorporation or reduction of molecular oxygen"/>
    <property type="evidence" value="ECO:0007669"/>
    <property type="project" value="InterPro"/>
</dbReference>
<dbReference type="PANTHER" id="PTHR24282">
    <property type="entry name" value="CYTOCHROME P450 FAMILY MEMBER"/>
    <property type="match status" value="1"/>
</dbReference>
<evidence type="ECO:0000313" key="12">
    <source>
        <dbReference type="EMBL" id="PON33260.1"/>
    </source>
</evidence>
<proteinExistence type="inferred from homology"/>
<dbReference type="PANTHER" id="PTHR24282:SF148">
    <property type="entry name" value="CYTOCHROME P450 72A15-LIKE"/>
    <property type="match status" value="1"/>
</dbReference>
<evidence type="ECO:0000256" key="8">
    <source>
        <dbReference type="ARBA" id="ARBA00023004"/>
    </source>
</evidence>
<dbReference type="InterPro" id="IPR002401">
    <property type="entry name" value="Cyt_P450_E_grp-I"/>
</dbReference>
<keyword evidence="9" id="KW-0503">Monooxygenase</keyword>
<evidence type="ECO:0000313" key="13">
    <source>
        <dbReference type="Proteomes" id="UP000237105"/>
    </source>
</evidence>
<dbReference type="Pfam" id="PF00067">
    <property type="entry name" value="p450"/>
    <property type="match status" value="1"/>
</dbReference>
<evidence type="ECO:0000256" key="3">
    <source>
        <dbReference type="ARBA" id="ARBA00022617"/>
    </source>
</evidence>
<keyword evidence="5" id="KW-0479">Metal-binding</keyword>
<evidence type="ECO:0000256" key="5">
    <source>
        <dbReference type="ARBA" id="ARBA00022723"/>
    </source>
</evidence>
<dbReference type="GO" id="GO:0005506">
    <property type="term" value="F:iron ion binding"/>
    <property type="evidence" value="ECO:0007669"/>
    <property type="project" value="InterPro"/>
</dbReference>
<evidence type="ECO:0000256" key="11">
    <source>
        <dbReference type="SAM" id="Phobius"/>
    </source>
</evidence>
<dbReference type="InterPro" id="IPR001128">
    <property type="entry name" value="Cyt_P450"/>
</dbReference>
<dbReference type="Gene3D" id="1.10.630.10">
    <property type="entry name" value="Cytochrome P450"/>
    <property type="match status" value="1"/>
</dbReference>
<comment type="subcellular location">
    <subcellularLocation>
        <location evidence="1">Membrane</location>
        <topology evidence="1">Single-pass membrane protein</topology>
    </subcellularLocation>
</comment>
<dbReference type="STRING" id="3476.A0A2P5A9P2"/>
<dbReference type="GO" id="GO:0004497">
    <property type="term" value="F:monooxygenase activity"/>
    <property type="evidence" value="ECO:0007669"/>
    <property type="project" value="UniProtKB-KW"/>
</dbReference>
<evidence type="ECO:0000256" key="1">
    <source>
        <dbReference type="ARBA" id="ARBA00004167"/>
    </source>
</evidence>
<evidence type="ECO:0000256" key="10">
    <source>
        <dbReference type="ARBA" id="ARBA00023136"/>
    </source>
</evidence>
<dbReference type="OrthoDB" id="1470350at2759"/>
<comment type="caution">
    <text evidence="12">The sequence shown here is derived from an EMBL/GenBank/DDBJ whole genome shotgun (WGS) entry which is preliminary data.</text>
</comment>
<evidence type="ECO:0000256" key="4">
    <source>
        <dbReference type="ARBA" id="ARBA00022692"/>
    </source>
</evidence>
<keyword evidence="13" id="KW-1185">Reference proteome</keyword>
<dbReference type="SUPFAM" id="SSF48264">
    <property type="entry name" value="Cytochrome P450"/>
    <property type="match status" value="1"/>
</dbReference>
<dbReference type="AlphaFoldDB" id="A0A2P5A9P2"/>